<evidence type="ECO:0000256" key="7">
    <source>
        <dbReference type="ARBA" id="ARBA00023274"/>
    </source>
</evidence>
<dbReference type="EMBL" id="JAACJL010000057">
    <property type="protein sequence ID" value="KAF4611649.1"/>
    <property type="molecule type" value="Genomic_DNA"/>
</dbReference>
<keyword evidence="5 8" id="KW-0698">rRNA processing</keyword>
<dbReference type="Proteomes" id="UP000521872">
    <property type="component" value="Unassembled WGS sequence"/>
</dbReference>
<dbReference type="InterPro" id="IPR012954">
    <property type="entry name" value="BP28_C_dom"/>
</dbReference>
<evidence type="ECO:0000256" key="5">
    <source>
        <dbReference type="ARBA" id="ARBA00022552"/>
    </source>
</evidence>
<feature type="signal peptide" evidence="9">
    <location>
        <begin position="1"/>
        <end position="25"/>
    </location>
</feature>
<dbReference type="InterPro" id="IPR016024">
    <property type="entry name" value="ARM-type_fold"/>
</dbReference>
<dbReference type="InterPro" id="IPR022125">
    <property type="entry name" value="U3snoRNP10_N"/>
</dbReference>
<sequence length="2073" mass="227679">MHALLCGTILCTIIFSHHLYHIIYAQDMITRFESADKVVQIFYKYTSDVAIEPSTVMVGFWGKSRTQTQTGTTQLAQNVSLNASLLVDRSRRKPTQSYLFTGREADQYDLESIHALGVNSLLHLASLNPALEKYEDTLFSDRAKETDRTLLTAEAVEELDKAIENLLWLLSPYLMESPTGKIIEWLVRRFRINEFNVEAILSLFLPYHESPHFAKMITILNIKPNSTWSFLIPYKSAAQNVPRVSLVTEMLKNSEVARFVASLLPTAIKKGVCHRVIVTFNAATFHDFIKRSKSFNEGTVAYLLPAFLEPLQQKPKKLLKDAVLGSYILLASLGKKCELSPAALKVILSAVASCAHVVSANQFVNSLVAICESQPELEEFSGATLKAILRVSGIKDELVNASAWTGSEKVLNPLMRGLSAQLEGNAVFEFLEATVAAQSTPAPVIETLATSLLKTAVGTDADSNVTLSARRLLAQVRQRQPDLLEKALESYAEEEESLKDALEQLSISLSTIGQVSSSSEQGTGVMLASADADSRVRVAAVKDLIASLVGKDLKDISDLDSIRGILSTRLQDTSITVLEALYSNPFVITPIFASDPSLYISNLSLAIDSQAKTKRNVLRLHFSYLTQSFWAAVDSSVQEQVFHQIIFPFLLFSKPRQKTAELVWDSIDEHIEWIQGCAALVKQAPAEGTDPVDHMNQVNYEVADKIADNIVKSSKSSEHIKLVIEKLGDSRPHVKLMGYLIAPKIVRKLSGAPQVDVALQFMEAMGLTDLPAIDDLSQEHLALASADDRSLGKYIITKPSSRTSCNWLQISLLAQICRIPRPADLLLDWLASIASGTTDVGQRYVNLIRSIYRLANASASVPVLATTLLQILFASLKGDSLAFLAGLWSNGDAGDSPDSISLLHAAAFLEAHIQENDGVDFQTIIPALLVALQSTDARTCQGAIECLARIRLLSERKLSSVYRFDTIYGENENALQYLDQEDLKRYLSALVEHRDHFANDASYLKVLHEQHLNRSKTDKKRDADYKNRVVCYLLSHINATSSEIIQISLLKSIATITNKAKVQILAPTIELLVARAESEDVPVSNAPSSEELTTRVLSCYDTASAQYVNESTSAWDLFVRVVRAYFRSGAALSSQEALAHGFETGLFNSLNQQRKQAICDVLLDVGSQENGGSSLARRVLTNILTDVTLIVTLLESLTPAPATSSPRVSKRAKTTDAPEDTLPRLSLLVEVLGTKSLPGSLDLVARLLDTLSNIVQVLPQDQADVSYTEQLLMSAVESSASKITEVPNISPSVIRLDILVEVIRVQDTYTHPVSNNPQTFHQALLLIANLARLAPESVLYNVMPVFTFMGSNVFHRDDSYSFKVVQQTIDGIVPVMVSSLKEAHSNSLDLYLASKEFLRVFSDAANHIPRHRRNNFFAHLINVLGPRDFLAPICMLLLEKTANRVIRQPADEVQNSLSLPIFLFQHNDHVLQLHAATEILEESKRIVAHIANPESTQPIFLEGTADGDHSASSSTILRRRAQALIVLVGYALKPRSAAVGGGDANVSISSVIAQLITLATLPEGTTTETRLQDVSEAARSTMNRLLTGMSVVDFIEAVQAMLESGDLKVQSGALDLLARRLPDVSAKMRPALTASVNKILISIKNITSVHKGIADYALQAIKSVSATIAPGEEGGLTDLVPFVLAATKEKDTAPSAMGALSSMSVKLGPRIIPFFRSIISQNLFEDAFAILHGLLQTIPTFWGSSEVTQVAYLYMDQASSASKPFAAALSSLTKSLAKRTPAKVLVPTLVEMWQSAQFSGNLNKTSAYFDVLARVLQHSDRPTVLEYLRASFKIFLEALDIVKVDLEAETHVIAAFKELVVKLNETAFKPLFRRLYDWAFVEKSVANDHVKGLMVPYMTFLLQPFTDILTSFAKSSADNFALWSSVVQVLARTLNFDDAGYWRDDKLRQIATPLTNQIEVCVRLKFTDSAGKAQLQDCFNALIENATDDTLLKNINLGILMHTRSEDARVRLFALSCSEAIWKTSGGGKLLGFVAETATFISECSEDENDLVVKECFKLKDAVESVAGKIDGL</sequence>
<name>A0A8H4QIP7_9AGAR</name>
<proteinExistence type="inferred from homology"/>
<evidence type="ECO:0000313" key="12">
    <source>
        <dbReference type="Proteomes" id="UP000521872"/>
    </source>
</evidence>
<evidence type="ECO:0000256" key="6">
    <source>
        <dbReference type="ARBA" id="ARBA00023242"/>
    </source>
</evidence>
<dbReference type="SUPFAM" id="SSF48371">
    <property type="entry name" value="ARM repeat"/>
    <property type="match status" value="2"/>
</dbReference>
<comment type="function">
    <text evidence="8">Involved in nucleolar processing of pre-18S ribosomal RNA.</text>
</comment>
<evidence type="ECO:0000259" key="10">
    <source>
        <dbReference type="SMART" id="SM01036"/>
    </source>
</evidence>
<keyword evidence="12" id="KW-1185">Reference proteome</keyword>
<dbReference type="GO" id="GO:0030686">
    <property type="term" value="C:90S preribosome"/>
    <property type="evidence" value="ECO:0007669"/>
    <property type="project" value="TreeGrafter"/>
</dbReference>
<comment type="similarity">
    <text evidence="2 8">Belongs to the HEATR1/UTP10 family.</text>
</comment>
<dbReference type="PANTHER" id="PTHR13457">
    <property type="entry name" value="BAP28"/>
    <property type="match status" value="1"/>
</dbReference>
<dbReference type="GO" id="GO:0034455">
    <property type="term" value="C:t-UTP complex"/>
    <property type="evidence" value="ECO:0007669"/>
    <property type="project" value="TreeGrafter"/>
</dbReference>
<reference evidence="11 12" key="1">
    <citation type="submission" date="2019-12" db="EMBL/GenBank/DDBJ databases">
        <authorList>
            <person name="Floudas D."/>
            <person name="Bentzer J."/>
            <person name="Ahren D."/>
            <person name="Johansson T."/>
            <person name="Persson P."/>
            <person name="Tunlid A."/>
        </authorList>
    </citation>
    <scope>NUCLEOTIDE SEQUENCE [LARGE SCALE GENOMIC DNA]</scope>
    <source>
        <strain evidence="11 12">CBS 102.39</strain>
    </source>
</reference>
<comment type="subunit">
    <text evidence="8">Component of the ribosomal small subunit (SSU) processome.</text>
</comment>
<evidence type="ECO:0000256" key="8">
    <source>
        <dbReference type="RuleBase" id="RU367065"/>
    </source>
</evidence>
<keyword evidence="9" id="KW-0732">Signal</keyword>
<evidence type="ECO:0000256" key="2">
    <source>
        <dbReference type="ARBA" id="ARBA00010559"/>
    </source>
</evidence>
<dbReference type="GO" id="GO:0000462">
    <property type="term" value="P:maturation of SSU-rRNA from tricistronic rRNA transcript (SSU-rRNA, 5.8S rRNA, LSU-rRNA)"/>
    <property type="evidence" value="ECO:0007669"/>
    <property type="project" value="TreeGrafter"/>
</dbReference>
<dbReference type="Pfam" id="PF23243">
    <property type="entry name" value="HEAT_HEATR1"/>
    <property type="match status" value="1"/>
</dbReference>
<evidence type="ECO:0000256" key="3">
    <source>
        <dbReference type="ARBA" id="ARBA00015399"/>
    </source>
</evidence>
<dbReference type="InterPro" id="IPR056473">
    <property type="entry name" value="HEAT_Utp10/HEAT1"/>
</dbReference>
<evidence type="ECO:0000256" key="9">
    <source>
        <dbReference type="SAM" id="SignalP"/>
    </source>
</evidence>
<dbReference type="PANTHER" id="PTHR13457:SF1">
    <property type="entry name" value="HEAT REPEAT-CONTAINING PROTEIN 1"/>
    <property type="match status" value="1"/>
</dbReference>
<dbReference type="GO" id="GO:0030515">
    <property type="term" value="F:snoRNA binding"/>
    <property type="evidence" value="ECO:0007669"/>
    <property type="project" value="TreeGrafter"/>
</dbReference>
<keyword evidence="7 8" id="KW-0687">Ribonucleoprotein</keyword>
<accession>A0A8H4QIP7</accession>
<feature type="domain" description="BP28 C-terminal" evidence="10">
    <location>
        <begin position="1818"/>
        <end position="1941"/>
    </location>
</feature>
<feature type="chain" id="PRO_5034484856" description="U3 small nucleolar RNA-associated protein 10" evidence="9">
    <location>
        <begin position="26"/>
        <end position="2073"/>
    </location>
</feature>
<keyword evidence="4 8" id="KW-0690">Ribosome biogenesis</keyword>
<evidence type="ECO:0000256" key="4">
    <source>
        <dbReference type="ARBA" id="ARBA00022517"/>
    </source>
</evidence>
<dbReference type="SMART" id="SM01036">
    <property type="entry name" value="BP28CT"/>
    <property type="match status" value="1"/>
</dbReference>
<evidence type="ECO:0000313" key="11">
    <source>
        <dbReference type="EMBL" id="KAF4611649.1"/>
    </source>
</evidence>
<comment type="caution">
    <text evidence="11">The sequence shown here is derived from an EMBL/GenBank/DDBJ whole genome shotgun (WGS) entry which is preliminary data.</text>
</comment>
<dbReference type="Pfam" id="PF12397">
    <property type="entry name" value="U3snoRNP10"/>
    <property type="match status" value="1"/>
</dbReference>
<comment type="subcellular location">
    <subcellularLocation>
        <location evidence="1 8">Nucleus</location>
        <location evidence="1 8">Nucleolus</location>
    </subcellularLocation>
</comment>
<evidence type="ECO:0000256" key="1">
    <source>
        <dbReference type="ARBA" id="ARBA00004604"/>
    </source>
</evidence>
<dbReference type="GO" id="GO:0045943">
    <property type="term" value="P:positive regulation of transcription by RNA polymerase I"/>
    <property type="evidence" value="ECO:0007669"/>
    <property type="project" value="TreeGrafter"/>
</dbReference>
<dbReference type="InterPro" id="IPR040191">
    <property type="entry name" value="UTP10"/>
</dbReference>
<dbReference type="GO" id="GO:0032040">
    <property type="term" value="C:small-subunit processome"/>
    <property type="evidence" value="ECO:0007669"/>
    <property type="project" value="TreeGrafter"/>
</dbReference>
<dbReference type="Pfam" id="PF08146">
    <property type="entry name" value="BP28CT"/>
    <property type="match status" value="1"/>
</dbReference>
<gene>
    <name evidence="11" type="ORF">D9613_003824</name>
</gene>
<organism evidence="11 12">
    <name type="scientific">Agrocybe pediades</name>
    <dbReference type="NCBI Taxonomy" id="84607"/>
    <lineage>
        <taxon>Eukaryota</taxon>
        <taxon>Fungi</taxon>
        <taxon>Dikarya</taxon>
        <taxon>Basidiomycota</taxon>
        <taxon>Agaricomycotina</taxon>
        <taxon>Agaricomycetes</taxon>
        <taxon>Agaricomycetidae</taxon>
        <taxon>Agaricales</taxon>
        <taxon>Agaricineae</taxon>
        <taxon>Strophariaceae</taxon>
        <taxon>Agrocybe</taxon>
    </lineage>
</organism>
<protein>
    <recommendedName>
        <fullName evidence="3 8">U3 small nucleolar RNA-associated protein 10</fullName>
    </recommendedName>
</protein>
<keyword evidence="6 8" id="KW-0539">Nucleus</keyword>